<protein>
    <submittedName>
        <fullName evidence="2">ROK family protein</fullName>
    </submittedName>
</protein>
<dbReference type="PANTHER" id="PTHR18964:SF173">
    <property type="entry name" value="GLUCOKINASE"/>
    <property type="match status" value="1"/>
</dbReference>
<dbReference type="RefSeq" id="WP_149748579.1">
    <property type="nucleotide sequence ID" value="NZ_VUJW01000001.1"/>
</dbReference>
<evidence type="ECO:0000313" key="2">
    <source>
        <dbReference type="EMBL" id="KAA1428957.1"/>
    </source>
</evidence>
<dbReference type="AlphaFoldDB" id="A0A5B1MAK0"/>
<proteinExistence type="inferred from homology"/>
<reference evidence="2 3" key="1">
    <citation type="submission" date="2019-09" db="EMBL/GenBank/DDBJ databases">
        <title>Nocardioides panacisoli sp. nov., isolated from the soil of a ginseng field.</title>
        <authorList>
            <person name="Cho C."/>
        </authorList>
    </citation>
    <scope>NUCLEOTIDE SEQUENCE [LARGE SCALE GENOMIC DNA]</scope>
    <source>
        <strain evidence="2 3">BN140041</strain>
    </source>
</reference>
<dbReference type="PANTHER" id="PTHR18964">
    <property type="entry name" value="ROK (REPRESSOR, ORF, KINASE) FAMILY"/>
    <property type="match status" value="1"/>
</dbReference>
<dbReference type="SUPFAM" id="SSF53067">
    <property type="entry name" value="Actin-like ATPase domain"/>
    <property type="match status" value="1"/>
</dbReference>
<dbReference type="InterPro" id="IPR000600">
    <property type="entry name" value="ROK"/>
</dbReference>
<name>A0A5B1MAK0_9ACTN</name>
<gene>
    <name evidence="2" type="ORF">F0U47_01725</name>
</gene>
<comment type="caution">
    <text evidence="2">The sequence shown here is derived from an EMBL/GenBank/DDBJ whole genome shotgun (WGS) entry which is preliminary data.</text>
</comment>
<dbReference type="Pfam" id="PF00480">
    <property type="entry name" value="ROK"/>
    <property type="match status" value="1"/>
</dbReference>
<dbReference type="Gene3D" id="3.30.420.40">
    <property type="match status" value="2"/>
</dbReference>
<organism evidence="2 3">
    <name type="scientific">Nocardioides antri</name>
    <dbReference type="NCBI Taxonomy" id="2607659"/>
    <lineage>
        <taxon>Bacteria</taxon>
        <taxon>Bacillati</taxon>
        <taxon>Actinomycetota</taxon>
        <taxon>Actinomycetes</taxon>
        <taxon>Propionibacteriales</taxon>
        <taxon>Nocardioidaceae</taxon>
        <taxon>Nocardioides</taxon>
    </lineage>
</organism>
<keyword evidence="3" id="KW-1185">Reference proteome</keyword>
<evidence type="ECO:0000313" key="3">
    <source>
        <dbReference type="Proteomes" id="UP000324351"/>
    </source>
</evidence>
<dbReference type="InterPro" id="IPR043129">
    <property type="entry name" value="ATPase_NBD"/>
</dbReference>
<dbReference type="InterPro" id="IPR049874">
    <property type="entry name" value="ROK_cs"/>
</dbReference>
<evidence type="ECO:0000256" key="1">
    <source>
        <dbReference type="ARBA" id="ARBA00006479"/>
    </source>
</evidence>
<dbReference type="EMBL" id="VUJW01000001">
    <property type="protein sequence ID" value="KAA1428957.1"/>
    <property type="molecule type" value="Genomic_DNA"/>
</dbReference>
<reference evidence="2 3" key="2">
    <citation type="submission" date="2019-09" db="EMBL/GenBank/DDBJ databases">
        <authorList>
            <person name="Jin C."/>
        </authorList>
    </citation>
    <scope>NUCLEOTIDE SEQUENCE [LARGE SCALE GENOMIC DNA]</scope>
    <source>
        <strain evidence="2 3">BN140041</strain>
    </source>
</reference>
<accession>A0A5B1MAK0</accession>
<comment type="similarity">
    <text evidence="1">Belongs to the ROK (NagC/XylR) family.</text>
</comment>
<dbReference type="Proteomes" id="UP000324351">
    <property type="component" value="Unassembled WGS sequence"/>
</dbReference>
<sequence>MFVGVDVGGTKVLAVELNGRGEDLAVARAAQLPMPGRTAAAGEVEEAVAQAVLEVAAERPLTCVGVSAAGLVDRAGEQVRFAAHLPWRDAPVRLRLEERIGAPVLLDNDANCAARAELVAGALRGVDSAVLITVGTGIGGAVVLDGRVVRGANGMAGEFGHVQVVPDGLECECGLRGCWEQYCSGRALERVTRVTLGSHLDGPEVAALARDGHPAAREVFATIGTWLGVGIAGLVSAYDPEVVVVGGGVSAVGDLLLEPARRGLLDALQATAHRDVPRIVPTRFGPEAGAVGAALHAGA</sequence>
<dbReference type="PROSITE" id="PS01125">
    <property type="entry name" value="ROK"/>
    <property type="match status" value="1"/>
</dbReference>